<evidence type="ECO:0000313" key="9">
    <source>
        <dbReference type="EMBL" id="WOO82512.1"/>
    </source>
</evidence>
<keyword evidence="2 6" id="KW-0645">Protease</keyword>
<dbReference type="Pfam" id="PF00026">
    <property type="entry name" value="Asp"/>
    <property type="match status" value="1"/>
</dbReference>
<dbReference type="InterPro" id="IPR001461">
    <property type="entry name" value="Aspartic_peptidase_A1"/>
</dbReference>
<dbReference type="GeneID" id="87809224"/>
<keyword evidence="4 6" id="KW-0378">Hydrolase</keyword>
<accession>A0AAF1BJA4</accession>
<dbReference type="SUPFAM" id="SSF50630">
    <property type="entry name" value="Acid proteases"/>
    <property type="match status" value="1"/>
</dbReference>
<dbReference type="CDD" id="cd05471">
    <property type="entry name" value="pepsin_like"/>
    <property type="match status" value="1"/>
</dbReference>
<evidence type="ECO:0000256" key="3">
    <source>
        <dbReference type="ARBA" id="ARBA00022750"/>
    </source>
</evidence>
<evidence type="ECO:0000256" key="4">
    <source>
        <dbReference type="ARBA" id="ARBA00022801"/>
    </source>
</evidence>
<gene>
    <name evidence="9" type="primary">pr1_1</name>
    <name evidence="9" type="ORF">LOC62_04G005997</name>
</gene>
<evidence type="ECO:0000259" key="8">
    <source>
        <dbReference type="PROSITE" id="PS51767"/>
    </source>
</evidence>
<feature type="active site" evidence="5">
    <location>
        <position position="328"/>
    </location>
</feature>
<dbReference type="GO" id="GO:0006508">
    <property type="term" value="P:proteolysis"/>
    <property type="evidence" value="ECO:0007669"/>
    <property type="project" value="UniProtKB-KW"/>
</dbReference>
<dbReference type="PRINTS" id="PR00792">
    <property type="entry name" value="PEPSIN"/>
</dbReference>
<dbReference type="RefSeq" id="XP_062628544.1">
    <property type="nucleotide sequence ID" value="XM_062772560.1"/>
</dbReference>
<evidence type="ECO:0000256" key="6">
    <source>
        <dbReference type="RuleBase" id="RU000454"/>
    </source>
</evidence>
<dbReference type="Gene3D" id="2.40.70.10">
    <property type="entry name" value="Acid Proteases"/>
    <property type="match status" value="2"/>
</dbReference>
<reference evidence="9" key="1">
    <citation type="submission" date="2023-10" db="EMBL/GenBank/DDBJ databases">
        <authorList>
            <person name="Noh H."/>
        </authorList>
    </citation>
    <scope>NUCLEOTIDE SEQUENCE</scope>
    <source>
        <strain evidence="9">DUCC4014</strain>
    </source>
</reference>
<organism evidence="9 10">
    <name type="scientific">Vanrija pseudolonga</name>
    <dbReference type="NCBI Taxonomy" id="143232"/>
    <lineage>
        <taxon>Eukaryota</taxon>
        <taxon>Fungi</taxon>
        <taxon>Dikarya</taxon>
        <taxon>Basidiomycota</taxon>
        <taxon>Agaricomycotina</taxon>
        <taxon>Tremellomycetes</taxon>
        <taxon>Trichosporonales</taxon>
        <taxon>Trichosporonaceae</taxon>
        <taxon>Vanrija</taxon>
    </lineage>
</organism>
<dbReference type="GO" id="GO:0004190">
    <property type="term" value="F:aspartic-type endopeptidase activity"/>
    <property type="evidence" value="ECO:0007669"/>
    <property type="project" value="UniProtKB-KW"/>
</dbReference>
<evidence type="ECO:0000256" key="2">
    <source>
        <dbReference type="ARBA" id="ARBA00022670"/>
    </source>
</evidence>
<dbReference type="PANTHER" id="PTHR47966:SF6">
    <property type="entry name" value="PEPTIDASE A1 DOMAIN-CONTAINING PROTEIN"/>
    <property type="match status" value="1"/>
</dbReference>
<dbReference type="PROSITE" id="PS51767">
    <property type="entry name" value="PEPTIDASE_A1"/>
    <property type="match status" value="1"/>
</dbReference>
<dbReference type="EMBL" id="CP086717">
    <property type="protein sequence ID" value="WOO82512.1"/>
    <property type="molecule type" value="Genomic_DNA"/>
</dbReference>
<dbReference type="InterPro" id="IPR033121">
    <property type="entry name" value="PEPTIDASE_A1"/>
</dbReference>
<evidence type="ECO:0000256" key="7">
    <source>
        <dbReference type="SAM" id="SignalP"/>
    </source>
</evidence>
<keyword evidence="7" id="KW-0732">Signal</keyword>
<feature type="active site" evidence="5">
    <location>
        <position position="130"/>
    </location>
</feature>
<keyword evidence="10" id="KW-1185">Reference proteome</keyword>
<dbReference type="AlphaFoldDB" id="A0AAF1BJA4"/>
<dbReference type="InterPro" id="IPR034164">
    <property type="entry name" value="Pepsin-like_dom"/>
</dbReference>
<sequence>MHTGAWATLLAAAATVAVGSPTPAPPTPTADDDASAALHLPIRSVPLNPGQPGRRNLLGELAHVKRKHLANLAVEEREVVKRDFPELDDASLEKRGGSPTAELTNWGRDSMYTAQITIGTPPQQFQVDLDTGSSALYVYDSSCSSTVCKAGVPLFQSSASSSYTGSVSTYNATYGLGYAFGNWATDTVALAGSNITKQGFIQAQNTADIFNGTNVTGIMGLAWSGLSPGNPTPFWQQVAHGWTDGRFALYLGRRSVADWAIVESMNGSNSNHAVAGEFSFGGVNPDKYTGDINYISTPQDYWRVAFDGAVVNGQRIANPATSNMTLIDSGTTLVYGPTAIVSQIYAGIKGAYASKVPQEKGYYKFPCASAANVSFTLGGVDYPIFKDDLVFDVDPTTKVPECYGAIVATDDIGKVTNKRAQWIIGDTFLKNVYSVYQYTPPAVGFAALAPGLTPSAPSDLTPVLTAAAAVLSAQGYHSGAERAGVAAGAVVACLIAWSIV</sequence>
<comment type="similarity">
    <text evidence="1 6">Belongs to the peptidase A1 family.</text>
</comment>
<evidence type="ECO:0000256" key="1">
    <source>
        <dbReference type="ARBA" id="ARBA00007447"/>
    </source>
</evidence>
<feature type="signal peptide" evidence="7">
    <location>
        <begin position="1"/>
        <end position="19"/>
    </location>
</feature>
<keyword evidence="3 6" id="KW-0064">Aspartyl protease</keyword>
<dbReference type="PANTHER" id="PTHR47966">
    <property type="entry name" value="BETA-SITE APP-CLEAVING ENZYME, ISOFORM A-RELATED"/>
    <property type="match status" value="1"/>
</dbReference>
<dbReference type="Proteomes" id="UP000827549">
    <property type="component" value="Chromosome 4"/>
</dbReference>
<dbReference type="InterPro" id="IPR021109">
    <property type="entry name" value="Peptidase_aspartic_dom_sf"/>
</dbReference>
<dbReference type="PROSITE" id="PS00141">
    <property type="entry name" value="ASP_PROTEASE"/>
    <property type="match status" value="1"/>
</dbReference>
<feature type="chain" id="PRO_5042080665" evidence="7">
    <location>
        <begin position="20"/>
        <end position="500"/>
    </location>
</feature>
<name>A0AAF1BJA4_9TREE</name>
<feature type="domain" description="Peptidase A1" evidence="8">
    <location>
        <begin position="112"/>
        <end position="446"/>
    </location>
</feature>
<dbReference type="FunFam" id="2.40.70.10:FF:000115">
    <property type="entry name" value="Lysosomal aspartic protease"/>
    <property type="match status" value="1"/>
</dbReference>
<evidence type="ECO:0000256" key="5">
    <source>
        <dbReference type="PIRSR" id="PIRSR601461-1"/>
    </source>
</evidence>
<proteinExistence type="inferred from homology"/>
<protein>
    <submittedName>
        <fullName evidence="9">Aspartic protease</fullName>
    </submittedName>
</protein>
<dbReference type="InterPro" id="IPR001969">
    <property type="entry name" value="Aspartic_peptidase_AS"/>
</dbReference>
<evidence type="ECO:0000313" key="10">
    <source>
        <dbReference type="Proteomes" id="UP000827549"/>
    </source>
</evidence>